<protein>
    <submittedName>
        <fullName evidence="1">Uncharacterized protein</fullName>
    </submittedName>
</protein>
<evidence type="ECO:0000313" key="1">
    <source>
        <dbReference type="EMBL" id="KAH8037815.1"/>
    </source>
</evidence>
<sequence length="86" mass="10064">MRRCRHLSKEGIGWEKASHSHVIKHDSAHVPLRQMVYMIRPTLGRYSVQDSDGGFFEDFTALSWKQENRRLQASREVSRDVVHCVI</sequence>
<keyword evidence="2" id="KW-1185">Reference proteome</keyword>
<dbReference type="EMBL" id="JABSTU010000002">
    <property type="protein sequence ID" value="KAH8037815.1"/>
    <property type="molecule type" value="Genomic_DNA"/>
</dbReference>
<dbReference type="AlphaFoldDB" id="A0A9J6EUC3"/>
<evidence type="ECO:0000313" key="2">
    <source>
        <dbReference type="Proteomes" id="UP000821866"/>
    </source>
</evidence>
<dbReference type="Proteomes" id="UP000821866">
    <property type="component" value="Chromosome 10"/>
</dbReference>
<reference evidence="1" key="1">
    <citation type="journal article" date="2020" name="Cell">
        <title>Large-Scale Comparative Analyses of Tick Genomes Elucidate Their Genetic Diversity and Vector Capacities.</title>
        <authorList>
            <consortium name="Tick Genome and Microbiome Consortium (TIGMIC)"/>
            <person name="Jia N."/>
            <person name="Wang J."/>
            <person name="Shi W."/>
            <person name="Du L."/>
            <person name="Sun Y."/>
            <person name="Zhan W."/>
            <person name="Jiang J.F."/>
            <person name="Wang Q."/>
            <person name="Zhang B."/>
            <person name="Ji P."/>
            <person name="Bell-Sakyi L."/>
            <person name="Cui X.M."/>
            <person name="Yuan T.T."/>
            <person name="Jiang B.G."/>
            <person name="Yang W.F."/>
            <person name="Lam T.T."/>
            <person name="Chang Q.C."/>
            <person name="Ding S.J."/>
            <person name="Wang X.J."/>
            <person name="Zhu J.G."/>
            <person name="Ruan X.D."/>
            <person name="Zhao L."/>
            <person name="Wei J.T."/>
            <person name="Ye R.Z."/>
            <person name="Que T.C."/>
            <person name="Du C.H."/>
            <person name="Zhou Y.H."/>
            <person name="Cheng J.X."/>
            <person name="Dai P.F."/>
            <person name="Guo W.B."/>
            <person name="Han X.H."/>
            <person name="Huang E.J."/>
            <person name="Li L.F."/>
            <person name="Wei W."/>
            <person name="Gao Y.C."/>
            <person name="Liu J.Z."/>
            <person name="Shao H.Z."/>
            <person name="Wang X."/>
            <person name="Wang C.C."/>
            <person name="Yang T.C."/>
            <person name="Huo Q.B."/>
            <person name="Li W."/>
            <person name="Chen H.Y."/>
            <person name="Chen S.E."/>
            <person name="Zhou L.G."/>
            <person name="Ni X.B."/>
            <person name="Tian J.H."/>
            <person name="Sheng Y."/>
            <person name="Liu T."/>
            <person name="Pan Y.S."/>
            <person name="Xia L.Y."/>
            <person name="Li J."/>
            <person name="Zhao F."/>
            <person name="Cao W.C."/>
        </authorList>
    </citation>
    <scope>NUCLEOTIDE SEQUENCE</scope>
    <source>
        <strain evidence="1">Rmic-2018</strain>
    </source>
</reference>
<organism evidence="1 2">
    <name type="scientific">Rhipicephalus microplus</name>
    <name type="common">Cattle tick</name>
    <name type="synonym">Boophilus microplus</name>
    <dbReference type="NCBI Taxonomy" id="6941"/>
    <lineage>
        <taxon>Eukaryota</taxon>
        <taxon>Metazoa</taxon>
        <taxon>Ecdysozoa</taxon>
        <taxon>Arthropoda</taxon>
        <taxon>Chelicerata</taxon>
        <taxon>Arachnida</taxon>
        <taxon>Acari</taxon>
        <taxon>Parasitiformes</taxon>
        <taxon>Ixodida</taxon>
        <taxon>Ixodoidea</taxon>
        <taxon>Ixodidae</taxon>
        <taxon>Rhipicephalinae</taxon>
        <taxon>Rhipicephalus</taxon>
        <taxon>Boophilus</taxon>
    </lineage>
</organism>
<reference evidence="1" key="2">
    <citation type="submission" date="2021-09" db="EMBL/GenBank/DDBJ databases">
        <authorList>
            <person name="Jia N."/>
            <person name="Wang J."/>
            <person name="Shi W."/>
            <person name="Du L."/>
            <person name="Sun Y."/>
            <person name="Zhan W."/>
            <person name="Jiang J."/>
            <person name="Wang Q."/>
            <person name="Zhang B."/>
            <person name="Ji P."/>
            <person name="Sakyi L.B."/>
            <person name="Cui X."/>
            <person name="Yuan T."/>
            <person name="Jiang B."/>
            <person name="Yang W."/>
            <person name="Lam T.T.-Y."/>
            <person name="Chang Q."/>
            <person name="Ding S."/>
            <person name="Wang X."/>
            <person name="Zhu J."/>
            <person name="Ruan X."/>
            <person name="Zhao L."/>
            <person name="Wei J."/>
            <person name="Que T."/>
            <person name="Du C."/>
            <person name="Cheng J."/>
            <person name="Dai P."/>
            <person name="Han X."/>
            <person name="Huang E."/>
            <person name="Gao Y."/>
            <person name="Liu J."/>
            <person name="Shao H."/>
            <person name="Ye R."/>
            <person name="Li L."/>
            <person name="Wei W."/>
            <person name="Wang X."/>
            <person name="Wang C."/>
            <person name="Huo Q."/>
            <person name="Li W."/>
            <person name="Guo W."/>
            <person name="Chen H."/>
            <person name="Chen S."/>
            <person name="Zhou L."/>
            <person name="Zhou L."/>
            <person name="Ni X."/>
            <person name="Tian J."/>
            <person name="Zhou Y."/>
            <person name="Sheng Y."/>
            <person name="Liu T."/>
            <person name="Pan Y."/>
            <person name="Xia L."/>
            <person name="Li J."/>
            <person name="Zhao F."/>
            <person name="Cao W."/>
        </authorList>
    </citation>
    <scope>NUCLEOTIDE SEQUENCE</scope>
    <source>
        <strain evidence="1">Rmic-2018</strain>
        <tissue evidence="1">Larvae</tissue>
    </source>
</reference>
<name>A0A9J6EUC3_RHIMP</name>
<comment type="caution">
    <text evidence="1">The sequence shown here is derived from an EMBL/GenBank/DDBJ whole genome shotgun (WGS) entry which is preliminary data.</text>
</comment>
<gene>
    <name evidence="1" type="ORF">HPB51_017315</name>
</gene>
<proteinExistence type="predicted"/>
<accession>A0A9J6EUC3</accession>